<evidence type="ECO:0000313" key="3">
    <source>
        <dbReference type="EMBL" id="KAJ4845968.1"/>
    </source>
</evidence>
<reference evidence="3" key="1">
    <citation type="submission" date="2022-02" db="EMBL/GenBank/DDBJ databases">
        <authorList>
            <person name="Henning P.M."/>
            <person name="McCubbin A.G."/>
            <person name="Shore J.S."/>
        </authorList>
    </citation>
    <scope>NUCLEOTIDE SEQUENCE</scope>
    <source>
        <strain evidence="3">F60SS</strain>
        <tissue evidence="3">Leaves</tissue>
    </source>
</reference>
<gene>
    <name evidence="3" type="ORF">Tsubulata_000770</name>
</gene>
<proteinExistence type="predicted"/>
<keyword evidence="4" id="KW-1185">Reference proteome</keyword>
<dbReference type="EMBL" id="JAKUCV010001525">
    <property type="protein sequence ID" value="KAJ4845968.1"/>
    <property type="molecule type" value="Genomic_DNA"/>
</dbReference>
<reference evidence="3" key="2">
    <citation type="journal article" date="2023" name="Plants (Basel)">
        <title>Annotation of the Turnera subulata (Passifloraceae) Draft Genome Reveals the S-Locus Evolved after the Divergence of Turneroideae from Passifloroideae in a Stepwise Manner.</title>
        <authorList>
            <person name="Henning P.M."/>
            <person name="Roalson E.H."/>
            <person name="Mir W."/>
            <person name="McCubbin A.G."/>
            <person name="Shore J.S."/>
        </authorList>
    </citation>
    <scope>NUCLEOTIDE SEQUENCE</scope>
    <source>
        <strain evidence="3">F60SS</strain>
    </source>
</reference>
<dbReference type="InterPro" id="IPR044816">
    <property type="entry name" value="BURP"/>
</dbReference>
<feature type="domain" description="BURP" evidence="2">
    <location>
        <begin position="92"/>
        <end position="300"/>
    </location>
</feature>
<dbReference type="SMART" id="SM01045">
    <property type="entry name" value="BURP"/>
    <property type="match status" value="1"/>
</dbReference>
<dbReference type="AlphaFoldDB" id="A0A9Q0JLC5"/>
<feature type="signal peptide" evidence="1">
    <location>
        <begin position="1"/>
        <end position="18"/>
    </location>
</feature>
<evidence type="ECO:0000259" key="2">
    <source>
        <dbReference type="PROSITE" id="PS51277"/>
    </source>
</evidence>
<feature type="chain" id="PRO_5040359450" description="BURP domain-containing protein" evidence="1">
    <location>
        <begin position="19"/>
        <end position="326"/>
    </location>
</feature>
<name>A0A9Q0JLC5_9ROSI</name>
<dbReference type="PANTHER" id="PTHR31236:SF28">
    <property type="entry name" value="BURP DOMAIN-CONTAINING PROTEIN"/>
    <property type="match status" value="1"/>
</dbReference>
<dbReference type="OrthoDB" id="835214at2759"/>
<keyword evidence="1" id="KW-0732">Signal</keyword>
<dbReference type="PANTHER" id="PTHR31236">
    <property type="entry name" value="BURP DOMAIN PROTEIN USPL1-LIKE"/>
    <property type="match status" value="1"/>
</dbReference>
<feature type="non-terminal residue" evidence="3">
    <location>
        <position position="326"/>
    </location>
</feature>
<accession>A0A9Q0JLC5</accession>
<comment type="caution">
    <text evidence="3">The sequence shown here is derived from an EMBL/GenBank/DDBJ whole genome shotgun (WGS) entry which is preliminary data.</text>
</comment>
<dbReference type="PROSITE" id="PS51277">
    <property type="entry name" value="BURP"/>
    <property type="match status" value="1"/>
</dbReference>
<dbReference type="InterPro" id="IPR004873">
    <property type="entry name" value="BURP_dom"/>
</dbReference>
<sequence length="326" mass="36609">ALIYIYLLWQLLIGRSNAYLPAEEYWRAKLPNTEMPKALQDLLQKDTGSMKNFAEASVDNWQILYNIFNYNYLESASPFEKYLVSRANLTIFFLYSDLHPNTKMNLLFTKSTNKATFLSREKADYIPFSSDKLSDILIHFSITTKSKAADAISKTLKQCEAPTIEGENKYCATSLESLVNFNIATLGENIEIYSTPAQEETKKQEYTISEGAHRVGDNAVICHKQRYAYAVFYCHVIHSTDIYLVSLAGADGTRIEAVAVCHMDTSTWSPNHLAFQVLQVEPGPAICHFPGSDTLVWSLPVELRPPSACGMVERELCASVAHPGHV</sequence>
<organism evidence="3 4">
    <name type="scientific">Turnera subulata</name>
    <dbReference type="NCBI Taxonomy" id="218843"/>
    <lineage>
        <taxon>Eukaryota</taxon>
        <taxon>Viridiplantae</taxon>
        <taxon>Streptophyta</taxon>
        <taxon>Embryophyta</taxon>
        <taxon>Tracheophyta</taxon>
        <taxon>Spermatophyta</taxon>
        <taxon>Magnoliopsida</taxon>
        <taxon>eudicotyledons</taxon>
        <taxon>Gunneridae</taxon>
        <taxon>Pentapetalae</taxon>
        <taxon>rosids</taxon>
        <taxon>fabids</taxon>
        <taxon>Malpighiales</taxon>
        <taxon>Passifloraceae</taxon>
        <taxon>Turnera</taxon>
    </lineage>
</organism>
<protein>
    <recommendedName>
        <fullName evidence="2">BURP domain-containing protein</fullName>
    </recommendedName>
</protein>
<dbReference type="Pfam" id="PF03181">
    <property type="entry name" value="BURP"/>
    <property type="match status" value="1"/>
</dbReference>
<evidence type="ECO:0000313" key="4">
    <source>
        <dbReference type="Proteomes" id="UP001141552"/>
    </source>
</evidence>
<dbReference type="Proteomes" id="UP001141552">
    <property type="component" value="Unassembled WGS sequence"/>
</dbReference>
<evidence type="ECO:0000256" key="1">
    <source>
        <dbReference type="SAM" id="SignalP"/>
    </source>
</evidence>